<proteinExistence type="predicted"/>
<dbReference type="OrthoDB" id="2988991at2"/>
<keyword evidence="1" id="KW-1133">Transmembrane helix</keyword>
<dbReference type="NCBIfam" id="TIGR04086">
    <property type="entry name" value="TIGR04086_membr"/>
    <property type="match status" value="1"/>
</dbReference>
<protein>
    <submittedName>
        <fullName evidence="2">Putative membrane protein (TIGR04086 family)</fullName>
    </submittedName>
</protein>
<dbReference type="Pfam" id="PF12670">
    <property type="entry name" value="DUF3792"/>
    <property type="match status" value="1"/>
</dbReference>
<evidence type="ECO:0000313" key="3">
    <source>
        <dbReference type="Proteomes" id="UP000295632"/>
    </source>
</evidence>
<keyword evidence="3" id="KW-1185">Reference proteome</keyword>
<feature type="transmembrane region" description="Helical" evidence="1">
    <location>
        <begin position="68"/>
        <end position="87"/>
    </location>
</feature>
<dbReference type="EMBL" id="SNYJ01000011">
    <property type="protein sequence ID" value="TDQ37984.1"/>
    <property type="molecule type" value="Genomic_DNA"/>
</dbReference>
<keyword evidence="1" id="KW-0472">Membrane</keyword>
<dbReference type="Proteomes" id="UP000295632">
    <property type="component" value="Unassembled WGS sequence"/>
</dbReference>
<evidence type="ECO:0000313" key="2">
    <source>
        <dbReference type="EMBL" id="TDQ37984.1"/>
    </source>
</evidence>
<dbReference type="AlphaFoldDB" id="A0A4R6U4N2"/>
<evidence type="ECO:0000256" key="1">
    <source>
        <dbReference type="SAM" id="Phobius"/>
    </source>
</evidence>
<sequence>MQSSLKAVGSGGLVIGAWILGASLLLATILRFTSMSEASLTWVFTTVGCLAFLFGGMKAGKMKKERGLFIGLATGIAVSLLIFIIQWTGYNQSMDTIKALFHLLYIGMALVGGIVGVNLGARHQ</sequence>
<name>A0A4R6U4N2_9BACI</name>
<feature type="transmembrane region" description="Helical" evidence="1">
    <location>
        <begin position="99"/>
        <end position="121"/>
    </location>
</feature>
<organism evidence="2 3">
    <name type="scientific">Aureibacillus halotolerans</name>
    <dbReference type="NCBI Taxonomy" id="1508390"/>
    <lineage>
        <taxon>Bacteria</taxon>
        <taxon>Bacillati</taxon>
        <taxon>Bacillota</taxon>
        <taxon>Bacilli</taxon>
        <taxon>Bacillales</taxon>
        <taxon>Bacillaceae</taxon>
        <taxon>Aureibacillus</taxon>
    </lineage>
</organism>
<dbReference type="InterPro" id="IPR023804">
    <property type="entry name" value="DUF3792_TM"/>
</dbReference>
<feature type="transmembrane region" description="Helical" evidence="1">
    <location>
        <begin position="12"/>
        <end position="33"/>
    </location>
</feature>
<reference evidence="2 3" key="1">
    <citation type="submission" date="2019-03" db="EMBL/GenBank/DDBJ databases">
        <title>Genomic Encyclopedia of Type Strains, Phase IV (KMG-IV): sequencing the most valuable type-strain genomes for metagenomic binning, comparative biology and taxonomic classification.</title>
        <authorList>
            <person name="Goeker M."/>
        </authorList>
    </citation>
    <scope>NUCLEOTIDE SEQUENCE [LARGE SCALE GENOMIC DNA]</scope>
    <source>
        <strain evidence="2 3">DSM 28697</strain>
    </source>
</reference>
<keyword evidence="1" id="KW-0812">Transmembrane</keyword>
<accession>A0A4R6U4N2</accession>
<comment type="caution">
    <text evidence="2">The sequence shown here is derived from an EMBL/GenBank/DDBJ whole genome shotgun (WGS) entry which is preliminary data.</text>
</comment>
<gene>
    <name evidence="2" type="ORF">EV213_11163</name>
</gene>
<dbReference type="RefSeq" id="WP_133581034.1">
    <property type="nucleotide sequence ID" value="NZ_SNYJ01000011.1"/>
</dbReference>
<feature type="transmembrane region" description="Helical" evidence="1">
    <location>
        <begin position="39"/>
        <end position="56"/>
    </location>
</feature>